<keyword evidence="1" id="KW-0812">Transmembrane</keyword>
<evidence type="ECO:0000313" key="3">
    <source>
        <dbReference type="Proteomes" id="UP000295294"/>
    </source>
</evidence>
<feature type="transmembrane region" description="Helical" evidence="1">
    <location>
        <begin position="62"/>
        <end position="83"/>
    </location>
</feature>
<keyword evidence="1" id="KW-1133">Transmembrane helix</keyword>
<dbReference type="OrthoDB" id="8963677at2"/>
<dbReference type="Proteomes" id="UP000295294">
    <property type="component" value="Chromosome 1"/>
</dbReference>
<reference evidence="2 3" key="1">
    <citation type="submission" date="2019-03" db="EMBL/GenBank/DDBJ databases">
        <title>Efficiently degradation of phenoxyalkanoic acid herbicides by Cupriavidus oxalaticus strain X32.</title>
        <authorList>
            <person name="Sheng X."/>
        </authorList>
    </citation>
    <scope>NUCLEOTIDE SEQUENCE [LARGE SCALE GENOMIC DNA]</scope>
    <source>
        <strain evidence="2 3">X32</strain>
    </source>
</reference>
<dbReference type="EMBL" id="CP038634">
    <property type="protein sequence ID" value="QBY50967.1"/>
    <property type="molecule type" value="Genomic_DNA"/>
</dbReference>
<keyword evidence="1" id="KW-0472">Membrane</keyword>
<gene>
    <name evidence="2" type="ORF">E0W60_07350</name>
</gene>
<accession>A0A4P7LET8</accession>
<evidence type="ECO:0008006" key="4">
    <source>
        <dbReference type="Google" id="ProtNLM"/>
    </source>
</evidence>
<name>A0A4P7LET8_9BURK</name>
<dbReference type="AlphaFoldDB" id="A0A4P7LET8"/>
<dbReference type="KEGG" id="cox:E0W60_07350"/>
<protein>
    <recommendedName>
        <fullName evidence="4">DUF1269 domain-containing protein</fullName>
    </recommendedName>
</protein>
<feature type="transmembrane region" description="Helical" evidence="1">
    <location>
        <begin position="89"/>
        <end position="113"/>
    </location>
</feature>
<evidence type="ECO:0000313" key="2">
    <source>
        <dbReference type="EMBL" id="QBY50967.1"/>
    </source>
</evidence>
<sequence length="172" mass="18578">MRTLLYFSLKDIATARLAQVRIGDLAGTSARVKGPWFVQRDNQPVEGFPQTDIGQTTYREEAAIAGIFVGAFVGALVILRYGVSVGAGATAVAYVGAVMLGAMIGWWAGGLVGGKIGRLRLWRQNAQTARGPLLMIASCDSKSKEALKQIIKELGGVRIDEHSDLMPNFRWL</sequence>
<proteinExistence type="predicted"/>
<evidence type="ECO:0000256" key="1">
    <source>
        <dbReference type="SAM" id="Phobius"/>
    </source>
</evidence>
<dbReference type="RefSeq" id="WP_135703505.1">
    <property type="nucleotide sequence ID" value="NZ_CP038634.1"/>
</dbReference>
<organism evidence="2 3">
    <name type="scientific">Cupriavidus oxalaticus</name>
    <dbReference type="NCBI Taxonomy" id="96344"/>
    <lineage>
        <taxon>Bacteria</taxon>
        <taxon>Pseudomonadati</taxon>
        <taxon>Pseudomonadota</taxon>
        <taxon>Betaproteobacteria</taxon>
        <taxon>Burkholderiales</taxon>
        <taxon>Burkholderiaceae</taxon>
        <taxon>Cupriavidus</taxon>
    </lineage>
</organism>